<protein>
    <submittedName>
        <fullName evidence="1">Uncharacterized protein</fullName>
    </submittedName>
</protein>
<evidence type="ECO:0000313" key="1">
    <source>
        <dbReference type="EMBL" id="SCC25759.1"/>
    </source>
</evidence>
<dbReference type="AlphaFoldDB" id="A0A1C4D356"/>
<organism evidence="1 2">
    <name type="scientific">Kosakonia oryziphila</name>
    <dbReference type="NCBI Taxonomy" id="1005667"/>
    <lineage>
        <taxon>Bacteria</taxon>
        <taxon>Pseudomonadati</taxon>
        <taxon>Pseudomonadota</taxon>
        <taxon>Gammaproteobacteria</taxon>
        <taxon>Enterobacterales</taxon>
        <taxon>Enterobacteriaceae</taxon>
        <taxon>Kosakonia</taxon>
    </lineage>
</organism>
<dbReference type="Proteomes" id="UP000198515">
    <property type="component" value="Unassembled WGS sequence"/>
</dbReference>
<sequence>MPSITVSTSAKYRLDSAAFAEFSTALANLAKEILQAKDNNIHITYLTADIGYGTPVYVEAKLRQEIFRSEPVMNEFLHQVDLLIKERIGVVARIRCFIYQANNIFAKN</sequence>
<keyword evidence="2" id="KW-1185">Reference proteome</keyword>
<dbReference type="RefSeq" id="WP_090135353.1">
    <property type="nucleotide sequence ID" value="NZ_FMBC01000014.1"/>
</dbReference>
<accession>A0A1C4D356</accession>
<proteinExistence type="predicted"/>
<reference evidence="2" key="1">
    <citation type="submission" date="2016-08" db="EMBL/GenBank/DDBJ databases">
        <authorList>
            <person name="Varghese N."/>
            <person name="Submissions Spin"/>
        </authorList>
    </citation>
    <scope>NUCLEOTIDE SEQUENCE [LARGE SCALE GENOMIC DNA]</scope>
    <source>
        <strain evidence="2">REICA_142</strain>
    </source>
</reference>
<gene>
    <name evidence="1" type="ORF">GA0061070_101457</name>
</gene>
<dbReference type="EMBL" id="FMBC01000014">
    <property type="protein sequence ID" value="SCC25759.1"/>
    <property type="molecule type" value="Genomic_DNA"/>
</dbReference>
<evidence type="ECO:0000313" key="2">
    <source>
        <dbReference type="Proteomes" id="UP000198515"/>
    </source>
</evidence>
<name>A0A1C4D356_9ENTR</name>
<dbReference type="OrthoDB" id="8687355at2"/>